<reference evidence="16 17" key="1">
    <citation type="journal article" date="2010" name="Stand. Genomic Sci.">
        <title>Complete genome sequence of Coraliomargarita akajimensis type strain (04OKA010-24).</title>
        <authorList>
            <person name="Mavromatis K."/>
            <person name="Abt B."/>
            <person name="Brambilla E."/>
            <person name="Lapidus A."/>
            <person name="Copeland A."/>
            <person name="Deshpande S."/>
            <person name="Nolan M."/>
            <person name="Lucas S."/>
            <person name="Tice H."/>
            <person name="Cheng J.F."/>
            <person name="Han C."/>
            <person name="Detter J.C."/>
            <person name="Woyke T."/>
            <person name="Goodwin L."/>
            <person name="Pitluck S."/>
            <person name="Held B."/>
            <person name="Brettin T."/>
            <person name="Tapia R."/>
            <person name="Ivanova N."/>
            <person name="Mikhailova N."/>
            <person name="Pati A."/>
            <person name="Liolios K."/>
            <person name="Chen A."/>
            <person name="Palaniappan K."/>
            <person name="Land M."/>
            <person name="Hauser L."/>
            <person name="Chang Y.J."/>
            <person name="Jeffries C.D."/>
            <person name="Rohde M."/>
            <person name="Goker M."/>
            <person name="Bristow J."/>
            <person name="Eisen J.A."/>
            <person name="Markowitz V."/>
            <person name="Hugenholtz P."/>
            <person name="Klenk H.P."/>
            <person name="Kyrpides N.C."/>
        </authorList>
    </citation>
    <scope>NUCLEOTIDE SEQUENCE [LARGE SCALE GENOMIC DNA]</scope>
    <source>
        <strain evidence="17">DSM 45221 / IAM 15411 / JCM 23193 / KCTC 12865</strain>
    </source>
</reference>
<evidence type="ECO:0000256" key="15">
    <source>
        <dbReference type="SAM" id="SignalP"/>
    </source>
</evidence>
<feature type="transmembrane region" description="Helical" evidence="14">
    <location>
        <begin position="148"/>
        <end position="166"/>
    </location>
</feature>
<evidence type="ECO:0000313" key="17">
    <source>
        <dbReference type="Proteomes" id="UP000000925"/>
    </source>
</evidence>
<dbReference type="EMBL" id="CP001998">
    <property type="protein sequence ID" value="ADE55966.1"/>
    <property type="molecule type" value="Genomic_DNA"/>
</dbReference>
<dbReference type="RefSeq" id="WP_013044682.1">
    <property type="nucleotide sequence ID" value="NC_014008.1"/>
</dbReference>
<dbReference type="HOGENOM" id="CLU_060296_2_0_0"/>
<dbReference type="Pfam" id="PF02673">
    <property type="entry name" value="BacA"/>
    <property type="match status" value="1"/>
</dbReference>
<keyword evidence="6 14" id="KW-0812">Transmembrane</keyword>
<dbReference type="GO" id="GO:0050380">
    <property type="term" value="F:undecaprenyl-diphosphatase activity"/>
    <property type="evidence" value="ECO:0007669"/>
    <property type="project" value="UniProtKB-UniRule"/>
</dbReference>
<feature type="signal peptide" evidence="15">
    <location>
        <begin position="1"/>
        <end position="21"/>
    </location>
</feature>
<proteinExistence type="inferred from homology"/>
<feature type="transmembrane region" description="Helical" evidence="14">
    <location>
        <begin position="108"/>
        <end position="128"/>
    </location>
</feature>
<keyword evidence="7 14" id="KW-0378">Hydrolase</keyword>
<sequence length="342" mass="36420">MSIRLYRFLFFWLLATAASSAAPSAPAQVDQASPDGPAKTISYTDALILGLVEGITEYLPVSSTGHLILTNAALKLDEPTPLMKADGQPLEIEADDGSTRPFTLADAAYAYAIIIQFGAILAVVIVFWERVSSILMGVLGKDPNGLKLLKNLIIAFLPAVVLGLLLDDFIEATLAGPLPVVAALIAGGLLMLAVERWHKKKHPGESVSHETAHCPDLHELSIAQCLTVGFLQCVAMWPGTSRSMMTIVGGYIIGLSPVRAAEFSFLLGLITLSAASAYKALQVGPYIVETISLGPILLGIVVATLSAMLAVKWLVGFLNKHGLGLFAWYRIALAFLVLFLIA</sequence>
<evidence type="ECO:0000256" key="12">
    <source>
        <dbReference type="ARBA" id="ARBA00032932"/>
    </source>
</evidence>
<dbReference type="PANTHER" id="PTHR30622">
    <property type="entry name" value="UNDECAPRENYL-DIPHOSPHATASE"/>
    <property type="match status" value="1"/>
</dbReference>
<evidence type="ECO:0000256" key="6">
    <source>
        <dbReference type="ARBA" id="ARBA00022692"/>
    </source>
</evidence>
<accession>D5ERC2</accession>
<evidence type="ECO:0000256" key="3">
    <source>
        <dbReference type="ARBA" id="ARBA00012374"/>
    </source>
</evidence>
<keyword evidence="14" id="KW-0133">Cell shape</keyword>
<dbReference type="Proteomes" id="UP000000925">
    <property type="component" value="Chromosome"/>
</dbReference>
<dbReference type="GO" id="GO:0008360">
    <property type="term" value="P:regulation of cell shape"/>
    <property type="evidence" value="ECO:0007669"/>
    <property type="project" value="UniProtKB-KW"/>
</dbReference>
<dbReference type="GO" id="GO:0046677">
    <property type="term" value="P:response to antibiotic"/>
    <property type="evidence" value="ECO:0007669"/>
    <property type="project" value="UniProtKB-UniRule"/>
</dbReference>
<dbReference type="GO" id="GO:0071555">
    <property type="term" value="P:cell wall organization"/>
    <property type="evidence" value="ECO:0007669"/>
    <property type="project" value="UniProtKB-KW"/>
</dbReference>
<evidence type="ECO:0000256" key="8">
    <source>
        <dbReference type="ARBA" id="ARBA00022989"/>
    </source>
</evidence>
<evidence type="ECO:0000256" key="11">
    <source>
        <dbReference type="ARBA" id="ARBA00032707"/>
    </source>
</evidence>
<evidence type="ECO:0000256" key="9">
    <source>
        <dbReference type="ARBA" id="ARBA00023136"/>
    </source>
</evidence>
<dbReference type="STRING" id="583355.Caka_2953"/>
<dbReference type="KEGG" id="caa:Caka_2953"/>
<keyword evidence="5 14" id="KW-1003">Cell membrane</keyword>
<organism evidence="16 17">
    <name type="scientific">Coraliomargarita akajimensis (strain DSM 45221 / IAM 15411 / JCM 23193 / KCTC 12865 / 04OKA010-24)</name>
    <dbReference type="NCBI Taxonomy" id="583355"/>
    <lineage>
        <taxon>Bacteria</taxon>
        <taxon>Pseudomonadati</taxon>
        <taxon>Verrucomicrobiota</taxon>
        <taxon>Opitutia</taxon>
        <taxon>Puniceicoccales</taxon>
        <taxon>Coraliomargaritaceae</taxon>
        <taxon>Coraliomargarita</taxon>
    </lineage>
</organism>
<evidence type="ECO:0000256" key="7">
    <source>
        <dbReference type="ARBA" id="ARBA00022801"/>
    </source>
</evidence>
<keyword evidence="8 14" id="KW-1133">Transmembrane helix</keyword>
<feature type="chain" id="PRO_5003070976" description="Undecaprenyl-diphosphatase" evidence="15">
    <location>
        <begin position="22"/>
        <end position="342"/>
    </location>
</feature>
<dbReference type="InterPro" id="IPR003824">
    <property type="entry name" value="UppP"/>
</dbReference>
<protein>
    <recommendedName>
        <fullName evidence="4 14">Undecaprenyl-diphosphatase</fullName>
        <ecNumber evidence="3 14">3.6.1.27</ecNumber>
    </recommendedName>
    <alternativeName>
        <fullName evidence="12 14">Bacitracin resistance protein</fullName>
    </alternativeName>
    <alternativeName>
        <fullName evidence="11 14">Undecaprenyl pyrophosphate phosphatase</fullName>
    </alternativeName>
</protein>
<keyword evidence="10 14" id="KW-0046">Antibiotic resistance</keyword>
<dbReference type="AlphaFoldDB" id="D5ERC2"/>
<comment type="subcellular location">
    <subcellularLocation>
        <location evidence="14">Cell inner membrane</location>
        <topology evidence="14">Multi-pass membrane protein</topology>
    </subcellularLocation>
    <subcellularLocation>
        <location evidence="1">Cell membrane</location>
        <topology evidence="1">Multi-pass membrane protein</topology>
    </subcellularLocation>
</comment>
<evidence type="ECO:0000256" key="5">
    <source>
        <dbReference type="ARBA" id="ARBA00022475"/>
    </source>
</evidence>
<evidence type="ECO:0000256" key="4">
    <source>
        <dbReference type="ARBA" id="ARBA00021581"/>
    </source>
</evidence>
<dbReference type="HAMAP" id="MF_01006">
    <property type="entry name" value="Undec_diphosphatase"/>
    <property type="match status" value="1"/>
</dbReference>
<feature type="transmembrane region" description="Helical" evidence="14">
    <location>
        <begin position="293"/>
        <end position="315"/>
    </location>
</feature>
<keyword evidence="14" id="KW-0961">Cell wall biogenesis/degradation</keyword>
<keyword evidence="15" id="KW-0732">Signal</keyword>
<keyword evidence="14" id="KW-0997">Cell inner membrane</keyword>
<keyword evidence="9 14" id="KW-0472">Membrane</keyword>
<evidence type="ECO:0000256" key="1">
    <source>
        <dbReference type="ARBA" id="ARBA00004651"/>
    </source>
</evidence>
<evidence type="ECO:0000256" key="14">
    <source>
        <dbReference type="HAMAP-Rule" id="MF_01006"/>
    </source>
</evidence>
<dbReference type="EC" id="3.6.1.27" evidence="3 14"/>
<dbReference type="eggNOG" id="COG1968">
    <property type="taxonomic scope" value="Bacteria"/>
</dbReference>
<keyword evidence="14" id="KW-0573">Peptidoglycan synthesis</keyword>
<comment type="similarity">
    <text evidence="2 14">Belongs to the UppP family.</text>
</comment>
<evidence type="ECO:0000313" key="16">
    <source>
        <dbReference type="EMBL" id="ADE55966.1"/>
    </source>
</evidence>
<evidence type="ECO:0000256" key="2">
    <source>
        <dbReference type="ARBA" id="ARBA00010621"/>
    </source>
</evidence>
<dbReference type="GO" id="GO:0009252">
    <property type="term" value="P:peptidoglycan biosynthetic process"/>
    <property type="evidence" value="ECO:0007669"/>
    <property type="project" value="UniProtKB-KW"/>
</dbReference>
<evidence type="ECO:0000256" key="13">
    <source>
        <dbReference type="ARBA" id="ARBA00047594"/>
    </source>
</evidence>
<dbReference type="GO" id="GO:0005886">
    <property type="term" value="C:plasma membrane"/>
    <property type="evidence" value="ECO:0007669"/>
    <property type="project" value="UniProtKB-SubCell"/>
</dbReference>
<comment type="catalytic activity">
    <reaction evidence="13 14">
        <text>di-trans,octa-cis-undecaprenyl diphosphate + H2O = di-trans,octa-cis-undecaprenyl phosphate + phosphate + H(+)</text>
        <dbReference type="Rhea" id="RHEA:28094"/>
        <dbReference type="ChEBI" id="CHEBI:15377"/>
        <dbReference type="ChEBI" id="CHEBI:15378"/>
        <dbReference type="ChEBI" id="CHEBI:43474"/>
        <dbReference type="ChEBI" id="CHEBI:58405"/>
        <dbReference type="ChEBI" id="CHEBI:60392"/>
        <dbReference type="EC" id="3.6.1.27"/>
    </reaction>
</comment>
<feature type="transmembrane region" description="Helical" evidence="14">
    <location>
        <begin position="322"/>
        <end position="341"/>
    </location>
</feature>
<feature type="transmembrane region" description="Helical" evidence="14">
    <location>
        <begin position="172"/>
        <end position="194"/>
    </location>
</feature>
<comment type="function">
    <text evidence="14">Catalyzes the dephosphorylation of undecaprenyl diphosphate (UPP). Confers resistance to bacitracin.</text>
</comment>
<name>D5ERC2_CORAD</name>
<dbReference type="PANTHER" id="PTHR30622:SF3">
    <property type="entry name" value="UNDECAPRENYL-DIPHOSPHATASE"/>
    <property type="match status" value="1"/>
</dbReference>
<keyword evidence="17" id="KW-1185">Reference proteome</keyword>
<gene>
    <name evidence="14" type="primary">uppP</name>
    <name evidence="16" type="ordered locus">Caka_2953</name>
</gene>
<comment type="miscellaneous">
    <text evidence="14">Bacitracin is thought to be involved in the inhibition of peptidoglycan synthesis by sequestering undecaprenyl diphosphate, thereby reducing the pool of lipid carrier available.</text>
</comment>
<evidence type="ECO:0000256" key="10">
    <source>
        <dbReference type="ARBA" id="ARBA00023251"/>
    </source>
</evidence>